<keyword evidence="3 6" id="KW-0032">Aminotransferase</keyword>
<accession>A0A1Q2SMF5</accession>
<dbReference type="GO" id="GO:0008483">
    <property type="term" value="F:transaminase activity"/>
    <property type="evidence" value="ECO:0007669"/>
    <property type="project" value="UniProtKB-KW"/>
</dbReference>
<dbReference type="EMBL" id="AP014836">
    <property type="protein sequence ID" value="BAW80302.1"/>
    <property type="molecule type" value="Genomic_DNA"/>
</dbReference>
<dbReference type="Pfam" id="PF00155">
    <property type="entry name" value="Aminotran_1_2"/>
    <property type="match status" value="1"/>
</dbReference>
<dbReference type="SUPFAM" id="SSF53383">
    <property type="entry name" value="PLP-dependent transferases"/>
    <property type="match status" value="1"/>
</dbReference>
<evidence type="ECO:0000313" key="8">
    <source>
        <dbReference type="EMBL" id="BAW80302.1"/>
    </source>
</evidence>
<dbReference type="Gene3D" id="3.40.640.10">
    <property type="entry name" value="Type I PLP-dependent aspartate aminotransferase-like (Major domain)"/>
    <property type="match status" value="1"/>
</dbReference>
<comment type="cofactor">
    <cofactor evidence="1 6">
        <name>pyridoxal 5'-phosphate</name>
        <dbReference type="ChEBI" id="CHEBI:597326"/>
    </cofactor>
</comment>
<dbReference type="NCBIfam" id="NF006514">
    <property type="entry name" value="PRK08960.1"/>
    <property type="match status" value="1"/>
</dbReference>
<dbReference type="CDD" id="cd00609">
    <property type="entry name" value="AAT_like"/>
    <property type="match status" value="1"/>
</dbReference>
<evidence type="ECO:0000256" key="1">
    <source>
        <dbReference type="ARBA" id="ARBA00001933"/>
    </source>
</evidence>
<dbReference type="EC" id="2.6.1.-" evidence="6"/>
<evidence type="ECO:0000256" key="4">
    <source>
        <dbReference type="ARBA" id="ARBA00022679"/>
    </source>
</evidence>
<dbReference type="GO" id="GO:0006520">
    <property type="term" value="P:amino acid metabolic process"/>
    <property type="evidence" value="ECO:0007669"/>
    <property type="project" value="InterPro"/>
</dbReference>
<comment type="similarity">
    <text evidence="2 6">Belongs to the class-I pyridoxal-phosphate-dependent aminotransferase family.</text>
</comment>
<dbReference type="InterPro" id="IPR015424">
    <property type="entry name" value="PyrdxlP-dep_Trfase"/>
</dbReference>
<dbReference type="RefSeq" id="WP_096526859.1">
    <property type="nucleotide sequence ID" value="NZ_AP014836.1"/>
</dbReference>
<dbReference type="InterPro" id="IPR015421">
    <property type="entry name" value="PyrdxlP-dep_Trfase_major"/>
</dbReference>
<evidence type="ECO:0000256" key="5">
    <source>
        <dbReference type="ARBA" id="ARBA00022898"/>
    </source>
</evidence>
<dbReference type="InterPro" id="IPR004839">
    <property type="entry name" value="Aminotransferase_I/II_large"/>
</dbReference>
<dbReference type="InterPro" id="IPR004838">
    <property type="entry name" value="NHTrfase_class1_PyrdxlP-BS"/>
</dbReference>
<keyword evidence="9" id="KW-1185">Reference proteome</keyword>
<dbReference type="KEGG" id="ntt:TAO_0932"/>
<gene>
    <name evidence="8" type="ORF">TAO_0932</name>
</gene>
<organism evidence="8 9">
    <name type="scientific">Candidatus Nitrosoglobus terrae</name>
    <dbReference type="NCBI Taxonomy" id="1630141"/>
    <lineage>
        <taxon>Bacteria</taxon>
        <taxon>Pseudomonadati</taxon>
        <taxon>Pseudomonadota</taxon>
        <taxon>Gammaproteobacteria</taxon>
        <taxon>Chromatiales</taxon>
        <taxon>Chromatiaceae</taxon>
        <taxon>Candidatus Nitrosoglobus</taxon>
    </lineage>
</organism>
<name>A0A1Q2SMF5_9GAMM</name>
<dbReference type="GO" id="GO:0030170">
    <property type="term" value="F:pyridoxal phosphate binding"/>
    <property type="evidence" value="ECO:0007669"/>
    <property type="project" value="InterPro"/>
</dbReference>
<proteinExistence type="inferred from homology"/>
<dbReference type="Proteomes" id="UP000243679">
    <property type="component" value="Chromosome"/>
</dbReference>
<evidence type="ECO:0000256" key="3">
    <source>
        <dbReference type="ARBA" id="ARBA00022576"/>
    </source>
</evidence>
<evidence type="ECO:0000256" key="2">
    <source>
        <dbReference type="ARBA" id="ARBA00007441"/>
    </source>
</evidence>
<dbReference type="PANTHER" id="PTHR46383:SF2">
    <property type="entry name" value="AMINOTRANSFERASE"/>
    <property type="match status" value="1"/>
</dbReference>
<reference evidence="8 9" key="1">
    <citation type="journal article" date="2017" name="ISME J.">
        <title>An acid-tolerant ammonia-oxidizing ?-proteobacterium from soil.</title>
        <authorList>
            <person name="Hayatsu M."/>
            <person name="Tago K."/>
            <person name="Uchiyama I."/>
            <person name="Toyoda A."/>
            <person name="Wang Y."/>
            <person name="Shimomura Y."/>
            <person name="Okubo T."/>
            <person name="Kurisu F."/>
            <person name="Hirono Y."/>
            <person name="Nonaka K."/>
            <person name="Akiyama H."/>
            <person name="Itoh T."/>
            <person name="Takami H."/>
        </authorList>
    </citation>
    <scope>NUCLEOTIDE SEQUENCE [LARGE SCALE GENOMIC DNA]</scope>
    <source>
        <strain evidence="8 9">TAO100</strain>
    </source>
</reference>
<sequence length="386" mass="42387">MIEQVAYRVGEIKPFYAMALLARAKELEAQGRRIIHMEIGEPDFVTPQPIIEAGIAALRSGQVYYTPSSGLPALREAIANWYSMSAGIQISPDRIIVTPGASGASLLAMAALLNPRDTILMADPGYPCNRYLARILEGNPVGIPMTAKNAYQFTADHIESYWSSITKAVLVASPANPTGAILCQATLDALINSVESRGGALVVDETYGGLVYESESITALTLSDQVFVINSFSKYFGMTGWRLGWLVVPDNFIQVADKLAQNLFLAASTPAQYAALAAFRPETIQILEERRMAFQQRRDFLLSKLQVLGFYVPAIPQGAFYIYADCSKFSVNSMAFSQNLLENVGVAVTPGLDFGCNDPHRYIRFAYTTSMERLQEGIERLQTYLS</sequence>
<evidence type="ECO:0000259" key="7">
    <source>
        <dbReference type="Pfam" id="PF00155"/>
    </source>
</evidence>
<protein>
    <recommendedName>
        <fullName evidence="6">Aminotransferase</fullName>
        <ecNumber evidence="6">2.6.1.-</ecNumber>
    </recommendedName>
</protein>
<dbReference type="OrthoDB" id="9803354at2"/>
<dbReference type="PROSITE" id="PS00105">
    <property type="entry name" value="AA_TRANSFER_CLASS_1"/>
    <property type="match status" value="1"/>
</dbReference>
<keyword evidence="4 6" id="KW-0808">Transferase</keyword>
<dbReference type="InterPro" id="IPR050596">
    <property type="entry name" value="AspAT/PAT-like"/>
</dbReference>
<dbReference type="PANTHER" id="PTHR46383">
    <property type="entry name" value="ASPARTATE AMINOTRANSFERASE"/>
    <property type="match status" value="1"/>
</dbReference>
<dbReference type="AlphaFoldDB" id="A0A1Q2SMF5"/>
<evidence type="ECO:0000313" key="9">
    <source>
        <dbReference type="Proteomes" id="UP000243679"/>
    </source>
</evidence>
<evidence type="ECO:0000256" key="6">
    <source>
        <dbReference type="RuleBase" id="RU000481"/>
    </source>
</evidence>
<feature type="domain" description="Aminotransferase class I/classII large" evidence="7">
    <location>
        <begin position="34"/>
        <end position="381"/>
    </location>
</feature>
<keyword evidence="5" id="KW-0663">Pyridoxal phosphate</keyword>